<evidence type="ECO:0000313" key="12">
    <source>
        <dbReference type="EMBL" id="SEK18039.1"/>
    </source>
</evidence>
<evidence type="ECO:0000256" key="1">
    <source>
        <dbReference type="ARBA" id="ARBA00003141"/>
    </source>
</evidence>
<dbReference type="GO" id="GO:0046872">
    <property type="term" value="F:metal ion binding"/>
    <property type="evidence" value="ECO:0007669"/>
    <property type="project" value="UniProtKB-UniRule"/>
</dbReference>
<evidence type="ECO:0000256" key="6">
    <source>
        <dbReference type="ARBA" id="ARBA00022723"/>
    </source>
</evidence>
<dbReference type="Gene3D" id="3.20.20.70">
    <property type="entry name" value="Aldolase class I"/>
    <property type="match status" value="1"/>
</dbReference>
<sequence length="244" mass="27667">MREILGYINKFESFGAVDGPGVRYIIFLNGCKMRCAFCHNPETWAEHQGEQYTADQVLEKALRYKPYWKKDGGITVSGGEPLLQIDFVLDLFKKAKAKGITTCLDTAGQPFTHEEPFYSKWKELMSVTDTVMLDIKNIDPEEHKKLTGVPNDNILLMAKEISDMGVKIWIRHVLVPGGSDNDELLHRTREFIDTLKTVERVEVLPYHSLGVPKYAELGIPYRLEGVESPTPERIKNAKEILGAN</sequence>
<protein>
    <recommendedName>
        <fullName evidence="3 10">Pyruvate formate-lyase-activating enzyme</fullName>
        <ecNumber evidence="10">1.97.1.4</ecNumber>
    </recommendedName>
</protein>
<evidence type="ECO:0000256" key="5">
    <source>
        <dbReference type="ARBA" id="ARBA00022691"/>
    </source>
</evidence>
<dbReference type="SFLD" id="SFLDG01066">
    <property type="entry name" value="organic_radical-activating_enz"/>
    <property type="match status" value="1"/>
</dbReference>
<proteinExistence type="inferred from homology"/>
<dbReference type="GO" id="GO:0005737">
    <property type="term" value="C:cytoplasm"/>
    <property type="evidence" value="ECO:0007669"/>
    <property type="project" value="UniProtKB-SubCell"/>
</dbReference>
<dbReference type="InterPro" id="IPR058240">
    <property type="entry name" value="rSAM_sf"/>
</dbReference>
<dbReference type="NCBIfam" id="TIGR02493">
    <property type="entry name" value="PFLA"/>
    <property type="match status" value="1"/>
</dbReference>
<keyword evidence="13" id="KW-1185">Reference proteome</keyword>
<dbReference type="InterPro" id="IPR012838">
    <property type="entry name" value="PFL1_activating"/>
</dbReference>
<evidence type="ECO:0000313" key="13">
    <source>
        <dbReference type="Proteomes" id="UP000182321"/>
    </source>
</evidence>
<dbReference type="CDD" id="cd01335">
    <property type="entry name" value="Radical_SAM"/>
    <property type="match status" value="1"/>
</dbReference>
<dbReference type="InterPro" id="IPR013785">
    <property type="entry name" value="Aldolase_TIM"/>
</dbReference>
<keyword evidence="12" id="KW-0456">Lyase</keyword>
<keyword evidence="4 10" id="KW-0004">4Fe-4S</keyword>
<feature type="domain" description="Radical SAM core" evidence="11">
    <location>
        <begin position="17"/>
        <end position="244"/>
    </location>
</feature>
<evidence type="ECO:0000259" key="11">
    <source>
        <dbReference type="PROSITE" id="PS51918"/>
    </source>
</evidence>
<evidence type="ECO:0000256" key="7">
    <source>
        <dbReference type="ARBA" id="ARBA00023002"/>
    </source>
</evidence>
<comment type="similarity">
    <text evidence="2 10">Belongs to the organic radical-activating enzymes family.</text>
</comment>
<dbReference type="SFLD" id="SFLDS00029">
    <property type="entry name" value="Radical_SAM"/>
    <property type="match status" value="1"/>
</dbReference>
<dbReference type="Pfam" id="PF04055">
    <property type="entry name" value="Radical_SAM"/>
    <property type="match status" value="1"/>
</dbReference>
<comment type="catalytic activity">
    <reaction evidence="10">
        <text>glycyl-[formate C-acetyltransferase] + reduced [flavodoxin] + S-adenosyl-L-methionine = glycin-2-yl radical-[formate C-acetyltransferase] + semiquinone [flavodoxin] + 5'-deoxyadenosine + L-methionine + H(+)</text>
        <dbReference type="Rhea" id="RHEA:19225"/>
        <dbReference type="Rhea" id="RHEA-COMP:10622"/>
        <dbReference type="Rhea" id="RHEA-COMP:12190"/>
        <dbReference type="Rhea" id="RHEA-COMP:12191"/>
        <dbReference type="Rhea" id="RHEA-COMP:14480"/>
        <dbReference type="ChEBI" id="CHEBI:15378"/>
        <dbReference type="ChEBI" id="CHEBI:17319"/>
        <dbReference type="ChEBI" id="CHEBI:29947"/>
        <dbReference type="ChEBI" id="CHEBI:32722"/>
        <dbReference type="ChEBI" id="CHEBI:57618"/>
        <dbReference type="ChEBI" id="CHEBI:57844"/>
        <dbReference type="ChEBI" id="CHEBI:59789"/>
        <dbReference type="ChEBI" id="CHEBI:140311"/>
        <dbReference type="EC" id="1.97.1.4"/>
    </reaction>
</comment>
<keyword evidence="12" id="KW-0670">Pyruvate</keyword>
<dbReference type="eggNOG" id="COG1180">
    <property type="taxonomic scope" value="Bacteria"/>
</dbReference>
<dbReference type="GO" id="GO:0016829">
    <property type="term" value="F:lyase activity"/>
    <property type="evidence" value="ECO:0007669"/>
    <property type="project" value="UniProtKB-KW"/>
</dbReference>
<keyword evidence="5 10" id="KW-0949">S-adenosyl-L-methionine</keyword>
<dbReference type="InterPro" id="IPR034457">
    <property type="entry name" value="Organic_radical-activating"/>
</dbReference>
<dbReference type="Proteomes" id="UP000182321">
    <property type="component" value="Unassembled WGS sequence"/>
</dbReference>
<dbReference type="GO" id="GO:0043365">
    <property type="term" value="F:[formate-C-acetyltransferase]-activating enzyme activity"/>
    <property type="evidence" value="ECO:0007669"/>
    <property type="project" value="UniProtKB-UniRule"/>
</dbReference>
<comment type="function">
    <text evidence="1 10">Activation of pyruvate formate-lyase under anaerobic conditions by generation of an organic free radical, using S-adenosylmethionine and reduced flavodoxin as cosubstrates to produce 5'-deoxy-adenosine.</text>
</comment>
<evidence type="ECO:0000256" key="8">
    <source>
        <dbReference type="ARBA" id="ARBA00023004"/>
    </source>
</evidence>
<dbReference type="PROSITE" id="PS51918">
    <property type="entry name" value="RADICAL_SAM"/>
    <property type="match status" value="1"/>
</dbReference>
<dbReference type="PANTHER" id="PTHR30352">
    <property type="entry name" value="PYRUVATE FORMATE-LYASE-ACTIVATING ENZYME"/>
    <property type="match status" value="1"/>
</dbReference>
<dbReference type="EC" id="1.97.1.4" evidence="10"/>
<dbReference type="AlphaFoldDB" id="A0A1H7EW04"/>
<reference evidence="13" key="1">
    <citation type="submission" date="2016-10" db="EMBL/GenBank/DDBJ databases">
        <authorList>
            <person name="Varghese N."/>
        </authorList>
    </citation>
    <scope>NUCLEOTIDE SEQUENCE [LARGE SCALE GENOMIC DNA]</scope>
    <source>
        <strain evidence="13">ACV-9</strain>
    </source>
</reference>
<comment type="subcellular location">
    <subcellularLocation>
        <location evidence="10">Cytoplasm</location>
    </subcellularLocation>
</comment>
<dbReference type="InterPro" id="IPR001989">
    <property type="entry name" value="Radical_activat_CS"/>
</dbReference>
<dbReference type="RefSeq" id="WP_074788670.1">
    <property type="nucleotide sequence ID" value="NZ_FNZX01000003.1"/>
</dbReference>
<keyword evidence="6 10" id="KW-0479">Metal-binding</keyword>
<keyword evidence="8 10" id="KW-0408">Iron</keyword>
<evidence type="ECO:0000256" key="2">
    <source>
        <dbReference type="ARBA" id="ARBA00009777"/>
    </source>
</evidence>
<comment type="cofactor">
    <cofactor evidence="10">
        <name>[4Fe-4S] cluster</name>
        <dbReference type="ChEBI" id="CHEBI:49883"/>
    </cofactor>
    <text evidence="10">Binds 1 [4Fe-4S] cluster. The cluster is coordinated with 3 cysteines and an exchangeable S-adenosyl-L-methionine.</text>
</comment>
<dbReference type="PROSITE" id="PS01087">
    <property type="entry name" value="RADICAL_ACTIVATING"/>
    <property type="match status" value="1"/>
</dbReference>
<evidence type="ECO:0000256" key="9">
    <source>
        <dbReference type="ARBA" id="ARBA00023014"/>
    </source>
</evidence>
<evidence type="ECO:0000256" key="3">
    <source>
        <dbReference type="ARBA" id="ARBA00021356"/>
    </source>
</evidence>
<dbReference type="InterPro" id="IPR007197">
    <property type="entry name" value="rSAM"/>
</dbReference>
<gene>
    <name evidence="12" type="ORF">SAMN02910377_00140</name>
</gene>
<keyword evidence="10" id="KW-0963">Cytoplasm</keyword>
<dbReference type="PANTHER" id="PTHR30352:SF5">
    <property type="entry name" value="PYRUVATE FORMATE-LYASE 1-ACTIVATING ENZYME"/>
    <property type="match status" value="1"/>
</dbReference>
<dbReference type="GO" id="GO:0051539">
    <property type="term" value="F:4 iron, 4 sulfur cluster binding"/>
    <property type="evidence" value="ECO:0007669"/>
    <property type="project" value="UniProtKB-UniRule"/>
</dbReference>
<dbReference type="SUPFAM" id="SSF102114">
    <property type="entry name" value="Radical SAM enzymes"/>
    <property type="match status" value="1"/>
</dbReference>
<dbReference type="EMBL" id="FNZX01000003">
    <property type="protein sequence ID" value="SEK18039.1"/>
    <property type="molecule type" value="Genomic_DNA"/>
</dbReference>
<evidence type="ECO:0000256" key="10">
    <source>
        <dbReference type="RuleBase" id="RU362053"/>
    </source>
</evidence>
<accession>A0A1H7EW04</accession>
<evidence type="ECO:0000256" key="4">
    <source>
        <dbReference type="ARBA" id="ARBA00022485"/>
    </source>
</evidence>
<keyword evidence="7 10" id="KW-0560">Oxidoreductase</keyword>
<name>A0A1H7EW04_9FIRM</name>
<keyword evidence="9 10" id="KW-0411">Iron-sulfur</keyword>
<organism evidence="12 13">
    <name type="scientific">Pseudobutyrivibrio ruminis</name>
    <dbReference type="NCBI Taxonomy" id="46206"/>
    <lineage>
        <taxon>Bacteria</taxon>
        <taxon>Bacillati</taxon>
        <taxon>Bacillota</taxon>
        <taxon>Clostridia</taxon>
        <taxon>Lachnospirales</taxon>
        <taxon>Lachnospiraceae</taxon>
        <taxon>Pseudobutyrivibrio</taxon>
    </lineage>
</organism>